<feature type="transmembrane region" description="Helical" evidence="1">
    <location>
        <begin position="7"/>
        <end position="32"/>
    </location>
</feature>
<evidence type="ECO:0000259" key="2">
    <source>
        <dbReference type="Pfam" id="PF23636"/>
    </source>
</evidence>
<gene>
    <name evidence="3" type="ORF">ARHIZOSPH14_20770</name>
</gene>
<organism evidence="3 4">
    <name type="scientific">Agromyces rhizosphaerae</name>
    <dbReference type="NCBI Taxonomy" id="88374"/>
    <lineage>
        <taxon>Bacteria</taxon>
        <taxon>Bacillati</taxon>
        <taxon>Actinomycetota</taxon>
        <taxon>Actinomycetes</taxon>
        <taxon>Micrococcales</taxon>
        <taxon>Microbacteriaceae</taxon>
        <taxon>Agromyces</taxon>
    </lineage>
</organism>
<dbReference type="EMBL" id="BSDP01000001">
    <property type="protein sequence ID" value="GLI27835.1"/>
    <property type="molecule type" value="Genomic_DNA"/>
</dbReference>
<proteinExistence type="predicted"/>
<sequence>MAKRPGGVTFVAILTWIGGFFDVLAGALVLLFGTDPDLAAAVSGSLTTVAILSILIGVVAIAVAAGLLSGSRVARIVVAIVEALSIAGSVWVIVATPTAIAEYFSIGFAVLILALLFSPKANAFFRR</sequence>
<reference evidence="3" key="1">
    <citation type="submission" date="2022-12" db="EMBL/GenBank/DDBJ databases">
        <title>Reference genome sequencing for broad-spectrum identification of bacterial and archaeal isolates by mass spectrometry.</title>
        <authorList>
            <person name="Sekiguchi Y."/>
            <person name="Tourlousse D.M."/>
        </authorList>
    </citation>
    <scope>NUCLEOTIDE SEQUENCE</scope>
    <source>
        <strain evidence="3">14</strain>
    </source>
</reference>
<protein>
    <recommendedName>
        <fullName evidence="2">DUF7144 domain-containing protein</fullName>
    </recommendedName>
</protein>
<keyword evidence="4" id="KW-1185">Reference proteome</keyword>
<feature type="transmembrane region" description="Helical" evidence="1">
    <location>
        <begin position="76"/>
        <end position="94"/>
    </location>
</feature>
<keyword evidence="1" id="KW-0472">Membrane</keyword>
<accession>A0A9W6CWX2</accession>
<feature type="transmembrane region" description="Helical" evidence="1">
    <location>
        <begin position="38"/>
        <end position="64"/>
    </location>
</feature>
<feature type="transmembrane region" description="Helical" evidence="1">
    <location>
        <begin position="100"/>
        <end position="117"/>
    </location>
</feature>
<feature type="domain" description="DUF7144" evidence="2">
    <location>
        <begin position="8"/>
        <end position="118"/>
    </location>
</feature>
<dbReference type="Proteomes" id="UP001144396">
    <property type="component" value="Unassembled WGS sequence"/>
</dbReference>
<keyword evidence="1" id="KW-1133">Transmembrane helix</keyword>
<evidence type="ECO:0000256" key="1">
    <source>
        <dbReference type="SAM" id="Phobius"/>
    </source>
</evidence>
<evidence type="ECO:0000313" key="4">
    <source>
        <dbReference type="Proteomes" id="UP001144396"/>
    </source>
</evidence>
<dbReference type="RefSeq" id="WP_281884705.1">
    <property type="nucleotide sequence ID" value="NZ_BSDP01000001.1"/>
</dbReference>
<dbReference type="AlphaFoldDB" id="A0A9W6CWX2"/>
<keyword evidence="1" id="KW-0812">Transmembrane</keyword>
<dbReference type="InterPro" id="IPR055568">
    <property type="entry name" value="DUF7144"/>
</dbReference>
<dbReference type="Pfam" id="PF23636">
    <property type="entry name" value="DUF7144"/>
    <property type="match status" value="1"/>
</dbReference>
<evidence type="ECO:0000313" key="3">
    <source>
        <dbReference type="EMBL" id="GLI27835.1"/>
    </source>
</evidence>
<comment type="caution">
    <text evidence="3">The sequence shown here is derived from an EMBL/GenBank/DDBJ whole genome shotgun (WGS) entry which is preliminary data.</text>
</comment>
<name>A0A9W6CWX2_9MICO</name>